<reference evidence="13 14" key="1">
    <citation type="submission" date="2021-05" db="EMBL/GenBank/DDBJ databases">
        <title>A novel Methanospirillum isolate from a pyrite-forming mixed culture.</title>
        <authorList>
            <person name="Bunk B."/>
            <person name="Sproer C."/>
            <person name="Spring S."/>
            <person name="Pester M."/>
        </authorList>
    </citation>
    <scope>NUCLEOTIDE SEQUENCE [LARGE SCALE GENOMIC DNA]</scope>
    <source>
        <strain evidence="13 14">J.3.6.1-F.2.7.3</strain>
    </source>
</reference>
<dbReference type="Pfam" id="PF13246">
    <property type="entry name" value="Cation_ATPase"/>
    <property type="match status" value="1"/>
</dbReference>
<protein>
    <submittedName>
        <fullName evidence="13">Cation-transporting P-type ATPase</fullName>
    </submittedName>
</protein>
<gene>
    <name evidence="13" type="ORF">KHC33_10175</name>
</gene>
<dbReference type="SFLD" id="SFLDS00003">
    <property type="entry name" value="Haloacid_Dehalogenase"/>
    <property type="match status" value="1"/>
</dbReference>
<dbReference type="Pfam" id="PF08282">
    <property type="entry name" value="Hydrolase_3"/>
    <property type="match status" value="1"/>
</dbReference>
<dbReference type="InterPro" id="IPR023299">
    <property type="entry name" value="ATPase_P-typ_cyto_dom_N"/>
</dbReference>
<evidence type="ECO:0000256" key="9">
    <source>
        <dbReference type="ARBA" id="ARBA00022989"/>
    </source>
</evidence>
<dbReference type="InterPro" id="IPR001757">
    <property type="entry name" value="P_typ_ATPase"/>
</dbReference>
<dbReference type="PRINTS" id="PR00119">
    <property type="entry name" value="CATATPASE"/>
</dbReference>
<feature type="transmembrane region" description="Helical" evidence="11">
    <location>
        <begin position="65"/>
        <end position="86"/>
    </location>
</feature>
<feature type="transmembrane region" description="Helical" evidence="11">
    <location>
        <begin position="784"/>
        <end position="806"/>
    </location>
</feature>
<evidence type="ECO:0000256" key="8">
    <source>
        <dbReference type="ARBA" id="ARBA00022967"/>
    </source>
</evidence>
<dbReference type="EMBL" id="CP075546">
    <property type="protein sequence ID" value="QVV87724.1"/>
    <property type="molecule type" value="Genomic_DNA"/>
</dbReference>
<dbReference type="SFLD" id="SFLDG00002">
    <property type="entry name" value="C1.7:_P-type_atpase_like"/>
    <property type="match status" value="1"/>
</dbReference>
<keyword evidence="5" id="KW-0547">Nucleotide-binding</keyword>
<evidence type="ECO:0000256" key="4">
    <source>
        <dbReference type="ARBA" id="ARBA00022692"/>
    </source>
</evidence>
<keyword evidence="8" id="KW-1278">Translocase</keyword>
<sequence length="938" mass="103050">MIGDPNVRPSDDQSELNYSSSISEIFTQFETRSSGLTGDESARRVQKYGKNSLIKPRKKSIYIRFLANFTHLMAILLWVGGIVAFIAHMPQLGIAVWMVNLINGLFSFWQEFRAEKAADALVQLLPLHVRVIRDGITKNIEAEDLVPGDIMVLSEGDHISADGRLIEASELRIDQSTLTGESHPVKKVADPWYDSGFSKIEYPNLVFAGTSVASGTGLAVVIATGMNTEFGKVADLTQGIEEEKSPLQQEMVHVTRMVTIVAVSIGILFFFMLITLTSVTLASSFIFALGMIVAFVPEGLLPTVTLALARGSQRMAKRNALIKRLSAVETLGCTSVICTDKTGTLTQNEMTVQKIWIPGASFSVSGVGYNPEGTITPDEVNIDSGLLEDLHRLCVAGSLCSNARLIPPDHETDPWTILGDPTEAAILVASEKLGVHYEEENSQYPRIREFPFDSRRKLMSTLHLKNSDQILYLKGAPKSVLDLTSSFMKNSRLYPISEDIRSEIITVNDFFAEQGLRVLAIAMKEITDDDQIENSEDVEHNLIFLGLIAMMDPPRSEVSEAVKKCHHAQIRIIMITGDYGLTAKSIARKIGIITTDNPHIITGADLDQMNDEELKRHLTGEVIFARVSPEHKLKVVEILRETGQIVAVTGDGVNDAPALKKADIGVAMGITGTDVAKEAADMILTDDNFASIVNAIEEGRAVYSNIKKFTGYIFTSNTPEAVPFILFAFSKARIPLALDVMPILSIDLGTDLVPALALGSEPPEPGIMDKPPRNLKEHVITRSLLLRSYLWLGPIQSLAVMSAFFYQYWTNGYWGKIFDLPAEGPLYHSAVGMALAAVVTTQIGNVLAHRTERSSIRAAGLFSNKMVWLGIASELVIILIILYVPFFQTIIGTAPFPAQNWIFLFAWAPALLIAEEFRKGIMRMIERHKISSSSGGIS</sequence>
<dbReference type="KEGG" id="mrtj:KHC33_10175"/>
<evidence type="ECO:0000256" key="3">
    <source>
        <dbReference type="ARBA" id="ARBA00022553"/>
    </source>
</evidence>
<keyword evidence="2" id="KW-1003">Cell membrane</keyword>
<feature type="transmembrane region" description="Helical" evidence="11">
    <location>
        <begin position="898"/>
        <end position="914"/>
    </location>
</feature>
<dbReference type="InterPro" id="IPR036412">
    <property type="entry name" value="HAD-like_sf"/>
</dbReference>
<keyword evidence="3" id="KW-0597">Phosphoprotein</keyword>
<dbReference type="GO" id="GO:1902600">
    <property type="term" value="P:proton transmembrane transport"/>
    <property type="evidence" value="ECO:0007669"/>
    <property type="project" value="TreeGrafter"/>
</dbReference>
<dbReference type="PRINTS" id="PR00121">
    <property type="entry name" value="NAKATPASE"/>
</dbReference>
<dbReference type="FunFam" id="2.70.150.10:FF:000160">
    <property type="entry name" value="Sarcoplasmic/endoplasmic reticulum calcium ATPase 1"/>
    <property type="match status" value="1"/>
</dbReference>
<evidence type="ECO:0000256" key="6">
    <source>
        <dbReference type="ARBA" id="ARBA00022840"/>
    </source>
</evidence>
<feature type="transmembrane region" description="Helical" evidence="11">
    <location>
        <begin position="92"/>
        <end position="109"/>
    </location>
</feature>
<dbReference type="GO" id="GO:0005524">
    <property type="term" value="F:ATP binding"/>
    <property type="evidence" value="ECO:0007669"/>
    <property type="project" value="UniProtKB-KW"/>
</dbReference>
<keyword evidence="7" id="KW-0460">Magnesium</keyword>
<dbReference type="FunFam" id="3.40.50.1000:FF:000028">
    <property type="entry name" value="Calcium-transporting P-type ATPase, putative"/>
    <property type="match status" value="1"/>
</dbReference>
<evidence type="ECO:0000313" key="13">
    <source>
        <dbReference type="EMBL" id="QVV87724.1"/>
    </source>
</evidence>
<dbReference type="Pfam" id="PF00690">
    <property type="entry name" value="Cation_ATPase_N"/>
    <property type="match status" value="1"/>
</dbReference>
<feature type="transmembrane region" description="Helical" evidence="11">
    <location>
        <begin position="867"/>
        <end position="886"/>
    </location>
</feature>
<feature type="transmembrane region" description="Helical" evidence="11">
    <location>
        <begin position="826"/>
        <end position="847"/>
    </location>
</feature>
<evidence type="ECO:0000313" key="14">
    <source>
        <dbReference type="Proteomes" id="UP000680656"/>
    </source>
</evidence>
<accession>A0A8E7AWT9</accession>
<dbReference type="SFLD" id="SFLDF00027">
    <property type="entry name" value="p-type_atpase"/>
    <property type="match status" value="1"/>
</dbReference>
<dbReference type="InterPro" id="IPR018303">
    <property type="entry name" value="ATPase_P-typ_P_site"/>
</dbReference>
<dbReference type="InterPro" id="IPR004014">
    <property type="entry name" value="ATPase_P-typ_cation-transptr_N"/>
</dbReference>
<dbReference type="Gene3D" id="2.70.150.10">
    <property type="entry name" value="Calcium-transporting ATPase, cytoplasmic transduction domain A"/>
    <property type="match status" value="1"/>
</dbReference>
<dbReference type="InterPro" id="IPR008250">
    <property type="entry name" value="ATPase_P-typ_transduc_dom_A_sf"/>
</dbReference>
<dbReference type="SUPFAM" id="SSF81653">
    <property type="entry name" value="Calcium ATPase, transduction domain A"/>
    <property type="match status" value="1"/>
</dbReference>
<feature type="domain" description="Cation-transporting P-type ATPase N-terminal" evidence="12">
    <location>
        <begin position="16"/>
        <end position="89"/>
    </location>
</feature>
<keyword evidence="14" id="KW-1185">Reference proteome</keyword>
<evidence type="ECO:0000256" key="1">
    <source>
        <dbReference type="ARBA" id="ARBA00004651"/>
    </source>
</evidence>
<evidence type="ECO:0000256" key="5">
    <source>
        <dbReference type="ARBA" id="ARBA00022741"/>
    </source>
</evidence>
<dbReference type="InterPro" id="IPR044492">
    <property type="entry name" value="P_typ_ATPase_HD_dom"/>
</dbReference>
<evidence type="ECO:0000256" key="2">
    <source>
        <dbReference type="ARBA" id="ARBA00022475"/>
    </source>
</evidence>
<dbReference type="Proteomes" id="UP000680656">
    <property type="component" value="Chromosome"/>
</dbReference>
<dbReference type="Gene3D" id="3.40.50.1000">
    <property type="entry name" value="HAD superfamily/HAD-like"/>
    <property type="match status" value="1"/>
</dbReference>
<proteinExistence type="predicted"/>
<keyword evidence="9 11" id="KW-1133">Transmembrane helix</keyword>
<dbReference type="GeneID" id="65097553"/>
<dbReference type="InterPro" id="IPR050510">
    <property type="entry name" value="Cation_transp_ATPase_P-type"/>
</dbReference>
<dbReference type="RefSeq" id="WP_214418544.1">
    <property type="nucleotide sequence ID" value="NZ_CP075546.1"/>
</dbReference>
<name>A0A8E7AWT9_9EURY</name>
<dbReference type="PROSITE" id="PS00154">
    <property type="entry name" value="ATPASE_E1_E2"/>
    <property type="match status" value="1"/>
</dbReference>
<dbReference type="InterPro" id="IPR023214">
    <property type="entry name" value="HAD_sf"/>
</dbReference>
<dbReference type="GO" id="GO:0016887">
    <property type="term" value="F:ATP hydrolysis activity"/>
    <property type="evidence" value="ECO:0007669"/>
    <property type="project" value="InterPro"/>
</dbReference>
<dbReference type="GO" id="GO:0005886">
    <property type="term" value="C:plasma membrane"/>
    <property type="evidence" value="ECO:0007669"/>
    <property type="project" value="UniProtKB-SubCell"/>
</dbReference>
<dbReference type="SUPFAM" id="SSF56784">
    <property type="entry name" value="HAD-like"/>
    <property type="match status" value="1"/>
</dbReference>
<evidence type="ECO:0000256" key="10">
    <source>
        <dbReference type="ARBA" id="ARBA00023136"/>
    </source>
</evidence>
<feature type="transmembrane region" description="Helical" evidence="11">
    <location>
        <begin position="257"/>
        <end position="279"/>
    </location>
</feature>
<dbReference type="InterPro" id="IPR006068">
    <property type="entry name" value="ATPase_P-typ_cation-transptr_C"/>
</dbReference>
<dbReference type="SMART" id="SM00831">
    <property type="entry name" value="Cation_ATPase_N"/>
    <property type="match status" value="1"/>
</dbReference>
<keyword evidence="6" id="KW-0067">ATP-binding</keyword>
<keyword evidence="4 11" id="KW-0812">Transmembrane</keyword>
<dbReference type="GO" id="GO:0019829">
    <property type="term" value="F:ATPase-coupled monoatomic cation transmembrane transporter activity"/>
    <property type="evidence" value="ECO:0007669"/>
    <property type="project" value="TreeGrafter"/>
</dbReference>
<evidence type="ECO:0000256" key="11">
    <source>
        <dbReference type="SAM" id="Phobius"/>
    </source>
</evidence>
<dbReference type="PANTHER" id="PTHR43294:SF21">
    <property type="entry name" value="CATION TRANSPORTING ATPASE"/>
    <property type="match status" value="1"/>
</dbReference>
<dbReference type="NCBIfam" id="TIGR01494">
    <property type="entry name" value="ATPase_P-type"/>
    <property type="match status" value="2"/>
</dbReference>
<dbReference type="InterPro" id="IPR023298">
    <property type="entry name" value="ATPase_P-typ_TM_dom_sf"/>
</dbReference>
<dbReference type="SUPFAM" id="SSF81660">
    <property type="entry name" value="Metal cation-transporting ATPase, ATP-binding domain N"/>
    <property type="match status" value="1"/>
</dbReference>
<keyword evidence="10 11" id="KW-0472">Membrane</keyword>
<dbReference type="InterPro" id="IPR059000">
    <property type="entry name" value="ATPase_P-type_domA"/>
</dbReference>
<evidence type="ECO:0000259" key="12">
    <source>
        <dbReference type="SMART" id="SM00831"/>
    </source>
</evidence>
<feature type="transmembrane region" description="Helical" evidence="11">
    <location>
        <begin position="285"/>
        <end position="309"/>
    </location>
</feature>
<dbReference type="Pfam" id="PF00689">
    <property type="entry name" value="Cation_ATPase_C"/>
    <property type="match status" value="1"/>
</dbReference>
<dbReference type="AlphaFoldDB" id="A0A8E7AWT9"/>
<dbReference type="PANTHER" id="PTHR43294">
    <property type="entry name" value="SODIUM/POTASSIUM-TRANSPORTING ATPASE SUBUNIT ALPHA"/>
    <property type="match status" value="1"/>
</dbReference>
<comment type="subcellular location">
    <subcellularLocation>
        <location evidence="1">Cell membrane</location>
        <topology evidence="1">Multi-pass membrane protein</topology>
    </subcellularLocation>
</comment>
<dbReference type="SUPFAM" id="SSF81665">
    <property type="entry name" value="Calcium ATPase, transmembrane domain M"/>
    <property type="match status" value="1"/>
</dbReference>
<dbReference type="Pfam" id="PF00122">
    <property type="entry name" value="E1-E2_ATPase"/>
    <property type="match status" value="1"/>
</dbReference>
<organism evidence="13 14">
    <name type="scientific">Methanospirillum purgamenti</name>
    <dbReference type="NCBI Taxonomy" id="2834276"/>
    <lineage>
        <taxon>Archaea</taxon>
        <taxon>Methanobacteriati</taxon>
        <taxon>Methanobacteriota</taxon>
        <taxon>Stenosarchaea group</taxon>
        <taxon>Methanomicrobia</taxon>
        <taxon>Methanomicrobiales</taxon>
        <taxon>Methanospirillaceae</taxon>
        <taxon>Methanospirillum</taxon>
    </lineage>
</organism>
<dbReference type="Gene3D" id="1.20.1110.10">
    <property type="entry name" value="Calcium-transporting ATPase, transmembrane domain"/>
    <property type="match status" value="1"/>
</dbReference>
<dbReference type="Gene3D" id="3.40.1110.10">
    <property type="entry name" value="Calcium-transporting ATPase, cytoplasmic domain N"/>
    <property type="match status" value="1"/>
</dbReference>
<evidence type="ECO:0000256" key="7">
    <source>
        <dbReference type="ARBA" id="ARBA00022842"/>
    </source>
</evidence>